<gene>
    <name evidence="3" type="ORF">VNI00_014553</name>
</gene>
<feature type="domain" description="Dienelactone hydrolase" evidence="2">
    <location>
        <begin position="321"/>
        <end position="540"/>
    </location>
</feature>
<dbReference type="Pfam" id="PF00797">
    <property type="entry name" value="Acetyltransf_2"/>
    <property type="match status" value="1"/>
</dbReference>
<dbReference type="EMBL" id="JAYKXP010000082">
    <property type="protein sequence ID" value="KAK7029520.1"/>
    <property type="molecule type" value="Genomic_DNA"/>
</dbReference>
<proteinExistence type="inferred from homology"/>
<dbReference type="PANTHER" id="PTHR17630">
    <property type="entry name" value="DIENELACTONE HYDROLASE"/>
    <property type="match status" value="1"/>
</dbReference>
<reference evidence="3 4" key="1">
    <citation type="submission" date="2024-01" db="EMBL/GenBank/DDBJ databases">
        <title>A draft genome for a cacao thread blight-causing isolate of Paramarasmius palmivorus.</title>
        <authorList>
            <person name="Baruah I.K."/>
            <person name="Bukari Y."/>
            <person name="Amoako-Attah I."/>
            <person name="Meinhardt L.W."/>
            <person name="Bailey B.A."/>
            <person name="Cohen S.P."/>
        </authorList>
    </citation>
    <scope>NUCLEOTIDE SEQUENCE [LARGE SCALE GENOMIC DNA]</scope>
    <source>
        <strain evidence="3 4">GH-12</strain>
    </source>
</reference>
<dbReference type="InterPro" id="IPR002925">
    <property type="entry name" value="Dienelactn_hydro"/>
</dbReference>
<protein>
    <recommendedName>
        <fullName evidence="2">Dienelactone hydrolase domain-containing protein</fullName>
    </recommendedName>
</protein>
<dbReference type="Gene3D" id="3.30.2140.20">
    <property type="match status" value="1"/>
</dbReference>
<name>A0AAW0BRK7_9AGAR</name>
<dbReference type="PANTHER" id="PTHR17630:SF44">
    <property type="entry name" value="PROTEIN AIM2"/>
    <property type="match status" value="1"/>
</dbReference>
<organism evidence="3 4">
    <name type="scientific">Paramarasmius palmivorus</name>
    <dbReference type="NCBI Taxonomy" id="297713"/>
    <lineage>
        <taxon>Eukaryota</taxon>
        <taxon>Fungi</taxon>
        <taxon>Dikarya</taxon>
        <taxon>Basidiomycota</taxon>
        <taxon>Agaricomycotina</taxon>
        <taxon>Agaricomycetes</taxon>
        <taxon>Agaricomycetidae</taxon>
        <taxon>Agaricales</taxon>
        <taxon>Marasmiineae</taxon>
        <taxon>Marasmiaceae</taxon>
        <taxon>Paramarasmius</taxon>
    </lineage>
</organism>
<evidence type="ECO:0000259" key="2">
    <source>
        <dbReference type="Pfam" id="PF01738"/>
    </source>
</evidence>
<evidence type="ECO:0000256" key="1">
    <source>
        <dbReference type="ARBA" id="ARBA00006547"/>
    </source>
</evidence>
<comment type="similarity">
    <text evidence="1">Belongs to the arylamine N-acetyltransferase family.</text>
</comment>
<sequence length="540" mass="60553">MSGDQVIQWLKRIGFPGTIEVDEFPATLENLELLSRLHLVAFPFENLDMHYSPQHTMDVSPDHVFRTLVLGKEHRGSYCYGKSGLFLEMIRGLGYRAYAGQGRVNGATTASSPPEYTPLVPHGLFVQPFPENNTTYLVDVGFGGGGLVRPILLSDAEDNFVFGGTSTERHRLSKGEHPNSVVENPFVQSWLLQVQHTKPQSSDSPAPWRTLYTFTETEFFPPDFESASHFVSTHPNGSPFLREVICMKYFFMDDNKDGDMGYTTLYRDTLRRHIGATTQDVMKMKTEKERIEAINSVFGIVLDQGVSVNVVGQWKKIGSVDCYVATPTTDYPQGTALLYLANVFGPELTQAQLHVDSFAENGFRTIAPDYFNGDPVPADAFDGGNFDITKWYPKYTREETRPALDNVISALKEDGVKTFGATGYCFGGRYIFDLASENIIKVAATSHPSFLQVPADFEKYVKTSQAPLLINSCTEDEYFPPEAQAKADEVFKDFEYGYERIHFDGCEHGFAVRGDMNDPKAKAGKEGAFRTTVEWLRRYL</sequence>
<keyword evidence="4" id="KW-1185">Reference proteome</keyword>
<dbReference type="SUPFAM" id="SSF53474">
    <property type="entry name" value="alpha/beta-Hydrolases"/>
    <property type="match status" value="1"/>
</dbReference>
<dbReference type="GO" id="GO:0016407">
    <property type="term" value="F:acetyltransferase activity"/>
    <property type="evidence" value="ECO:0007669"/>
    <property type="project" value="InterPro"/>
</dbReference>
<dbReference type="InterPro" id="IPR038765">
    <property type="entry name" value="Papain-like_cys_pep_sf"/>
</dbReference>
<comment type="caution">
    <text evidence="3">The sequence shown here is derived from an EMBL/GenBank/DDBJ whole genome shotgun (WGS) entry which is preliminary data.</text>
</comment>
<dbReference type="InterPro" id="IPR001447">
    <property type="entry name" value="Arylamine_N-AcTrfase"/>
</dbReference>
<dbReference type="Gene3D" id="3.40.50.1820">
    <property type="entry name" value="alpha/beta hydrolase"/>
    <property type="match status" value="1"/>
</dbReference>
<dbReference type="InterPro" id="IPR029058">
    <property type="entry name" value="AB_hydrolase_fold"/>
</dbReference>
<dbReference type="GO" id="GO:0016787">
    <property type="term" value="F:hydrolase activity"/>
    <property type="evidence" value="ECO:0007669"/>
    <property type="project" value="InterPro"/>
</dbReference>
<evidence type="ECO:0000313" key="4">
    <source>
        <dbReference type="Proteomes" id="UP001383192"/>
    </source>
</evidence>
<dbReference type="AlphaFoldDB" id="A0AAW0BRK7"/>
<dbReference type="Proteomes" id="UP001383192">
    <property type="component" value="Unassembled WGS sequence"/>
</dbReference>
<dbReference type="SUPFAM" id="SSF54001">
    <property type="entry name" value="Cysteine proteinases"/>
    <property type="match status" value="1"/>
</dbReference>
<dbReference type="InterPro" id="IPR053710">
    <property type="entry name" value="Arylamine_NAT_domain_sf"/>
</dbReference>
<evidence type="ECO:0000313" key="3">
    <source>
        <dbReference type="EMBL" id="KAK7029520.1"/>
    </source>
</evidence>
<dbReference type="Pfam" id="PF01738">
    <property type="entry name" value="DLH"/>
    <property type="match status" value="1"/>
</dbReference>
<accession>A0AAW0BRK7</accession>